<feature type="chain" id="PRO_5012029472" description="Lipoprotein" evidence="1">
    <location>
        <begin position="26"/>
        <end position="89"/>
    </location>
</feature>
<dbReference type="PROSITE" id="PS51257">
    <property type="entry name" value="PROKAR_LIPOPROTEIN"/>
    <property type="match status" value="1"/>
</dbReference>
<evidence type="ECO:0008006" key="4">
    <source>
        <dbReference type="Google" id="ProtNLM"/>
    </source>
</evidence>
<feature type="signal peptide" evidence="1">
    <location>
        <begin position="1"/>
        <end position="25"/>
    </location>
</feature>
<dbReference type="Proteomes" id="UP000190559">
    <property type="component" value="Unassembled WGS sequence"/>
</dbReference>
<dbReference type="RefSeq" id="WP_078564839.1">
    <property type="nucleotide sequence ID" value="NZ_LOJW01000044.1"/>
</dbReference>
<protein>
    <recommendedName>
        <fullName evidence="4">Lipoprotein</fullName>
    </recommendedName>
</protein>
<evidence type="ECO:0000256" key="1">
    <source>
        <dbReference type="SAM" id="SignalP"/>
    </source>
</evidence>
<comment type="caution">
    <text evidence="2">The sequence shown here is derived from an EMBL/GenBank/DDBJ whole genome shotgun (WGS) entry which is preliminary data.</text>
</comment>
<evidence type="ECO:0000313" key="2">
    <source>
        <dbReference type="EMBL" id="OOW67183.1"/>
    </source>
</evidence>
<reference evidence="2 3" key="1">
    <citation type="submission" date="2015-12" db="EMBL/GenBank/DDBJ databases">
        <authorList>
            <person name="Shamseldin A."/>
            <person name="Moawad H."/>
            <person name="Abd El-Rahim W.M."/>
            <person name="Sadowsky M.J."/>
        </authorList>
    </citation>
    <scope>NUCLEOTIDE SEQUENCE [LARGE SCALE GENOMIC DNA]</scope>
    <source>
        <strain evidence="2 3">LMG9050</strain>
    </source>
</reference>
<gene>
    <name evidence="2" type="ORF">Xmlh_18005</name>
</gene>
<sequence length="89" mass="9134">MARDVAKIAAALAALLMLGACGSKADKARSEFIGSCASSGGDESVCECAFDKLQAHYGEEGIVAIQSEGSAPPGFIDQLANAAQQCRKR</sequence>
<organism evidence="2 3">
    <name type="scientific">Xanthomonas axonopodis pv. melhusii</name>
    <dbReference type="NCBI Taxonomy" id="487834"/>
    <lineage>
        <taxon>Bacteria</taxon>
        <taxon>Pseudomonadati</taxon>
        <taxon>Pseudomonadota</taxon>
        <taxon>Gammaproteobacteria</taxon>
        <taxon>Lysobacterales</taxon>
        <taxon>Lysobacteraceae</taxon>
        <taxon>Xanthomonas</taxon>
    </lineage>
</organism>
<dbReference type="AlphaFoldDB" id="A0A1T1NVK0"/>
<dbReference type="EMBL" id="LOJW01000044">
    <property type="protein sequence ID" value="OOW67183.1"/>
    <property type="molecule type" value="Genomic_DNA"/>
</dbReference>
<name>A0A1T1NVK0_9XANT</name>
<evidence type="ECO:0000313" key="3">
    <source>
        <dbReference type="Proteomes" id="UP000190559"/>
    </source>
</evidence>
<accession>A0A1T1NVK0</accession>
<keyword evidence="1" id="KW-0732">Signal</keyword>
<proteinExistence type="predicted"/>